<evidence type="ECO:0000256" key="8">
    <source>
        <dbReference type="SAM" id="MobiDB-lite"/>
    </source>
</evidence>
<keyword evidence="4" id="KW-0238">DNA-binding</keyword>
<dbReference type="EMBL" id="DS480408">
    <property type="protein sequence ID" value="EDO17225.1"/>
    <property type="molecule type" value="Genomic_DNA"/>
</dbReference>
<dbReference type="RefSeq" id="XP_001645083.1">
    <property type="nucleotide sequence ID" value="XM_001645033.1"/>
</dbReference>
<evidence type="ECO:0000256" key="2">
    <source>
        <dbReference type="ARBA" id="ARBA00007163"/>
    </source>
</evidence>
<evidence type="ECO:0000256" key="1">
    <source>
        <dbReference type="ARBA" id="ARBA00004123"/>
    </source>
</evidence>
<sequence>MSINEIPLNFKSTLPPRKRAKTKEEKEQRRIERILRNRKAAHQSREKKRIHLQLLEKKCNILEKILSKVDNLDIFLQSDTSLLKTYNKLSQQINSHDKSNYHKGKTEIIPNTSILVQSKGNNKTSSITLLTPNSSTNTIISPITKFHKDDVLRNDGTNHPHKRIPIANKNKSSRSYAEANADDNFMATSLNSSTFSSNSPPSSVISPVSSVENFDIEVKKEDDPVAILNHTNLNTWDLQFNKDMTTNMIKFEDDEPHEQFEMTNQFDLAPQGTSQNEFMFFDNSNQHINFYNNNSHNSYSREDNNVNSTFPNSNQSHEFNNNSNGNGNNGSNHYFSGKTNSDDYSFIYVDESRRYNNGSMF</sequence>
<evidence type="ECO:0000256" key="5">
    <source>
        <dbReference type="ARBA" id="ARBA00023163"/>
    </source>
</evidence>
<dbReference type="PROSITE" id="PS00036">
    <property type="entry name" value="BZIP_BASIC"/>
    <property type="match status" value="1"/>
</dbReference>
<evidence type="ECO:0000256" key="4">
    <source>
        <dbReference type="ARBA" id="ARBA00023125"/>
    </source>
</evidence>
<keyword evidence="6" id="KW-0834">Unfolded protein response</keyword>
<evidence type="ECO:0000256" key="7">
    <source>
        <dbReference type="ARBA" id="ARBA00023242"/>
    </source>
</evidence>
<comment type="subcellular location">
    <subcellularLocation>
        <location evidence="1">Nucleus</location>
    </subcellularLocation>
</comment>
<dbReference type="InterPro" id="IPR004827">
    <property type="entry name" value="bZIP"/>
</dbReference>
<dbReference type="PANTHER" id="PTHR46714:SF6">
    <property type="entry name" value="TRANSCRIPTIONAL ACTIVATOR HAC1"/>
    <property type="match status" value="1"/>
</dbReference>
<dbReference type="STRING" id="436907.A7TKK3"/>
<dbReference type="KEGG" id="vpo:Kpol_1035p38"/>
<comment type="similarity">
    <text evidence="2">Belongs to the bZIP family.</text>
</comment>
<organism evidence="11">
    <name type="scientific">Vanderwaltozyma polyspora (strain ATCC 22028 / DSM 70294 / BCRC 21397 / CBS 2163 / NBRC 10782 / NRRL Y-8283 / UCD 57-17)</name>
    <name type="common">Kluyveromyces polysporus</name>
    <dbReference type="NCBI Taxonomy" id="436907"/>
    <lineage>
        <taxon>Eukaryota</taxon>
        <taxon>Fungi</taxon>
        <taxon>Dikarya</taxon>
        <taxon>Ascomycota</taxon>
        <taxon>Saccharomycotina</taxon>
        <taxon>Saccharomycetes</taxon>
        <taxon>Saccharomycetales</taxon>
        <taxon>Saccharomycetaceae</taxon>
        <taxon>Vanderwaltozyma</taxon>
    </lineage>
</organism>
<dbReference type="PANTHER" id="PTHR46714">
    <property type="entry name" value="TRANSCRIPTIONAL ACTIVATOR HAC1"/>
    <property type="match status" value="1"/>
</dbReference>
<proteinExistence type="inferred from homology"/>
<feature type="domain" description="BZIP" evidence="9">
    <location>
        <begin position="33"/>
        <end position="47"/>
    </location>
</feature>
<evidence type="ECO:0000259" key="9">
    <source>
        <dbReference type="PROSITE" id="PS00036"/>
    </source>
</evidence>
<protein>
    <recommendedName>
        <fullName evidence="9">BZIP domain-containing protein</fullName>
    </recommendedName>
</protein>
<dbReference type="GO" id="GO:0003677">
    <property type="term" value="F:DNA binding"/>
    <property type="evidence" value="ECO:0007669"/>
    <property type="project" value="UniProtKB-KW"/>
</dbReference>
<dbReference type="InterPro" id="IPR046347">
    <property type="entry name" value="bZIP_sf"/>
</dbReference>
<dbReference type="Proteomes" id="UP000000267">
    <property type="component" value="Unassembled WGS sequence"/>
</dbReference>
<keyword evidence="3" id="KW-0805">Transcription regulation</keyword>
<reference evidence="10 11" key="1">
    <citation type="journal article" date="2007" name="Proc. Natl. Acad. Sci. U.S.A.">
        <title>Independent sorting-out of thousands of duplicated gene pairs in two yeast species descended from a whole-genome duplication.</title>
        <authorList>
            <person name="Scannell D.R."/>
            <person name="Frank A.C."/>
            <person name="Conant G.C."/>
            <person name="Byrne K.P."/>
            <person name="Woolfit M."/>
            <person name="Wolfe K.H."/>
        </authorList>
    </citation>
    <scope>NUCLEOTIDE SEQUENCE [LARGE SCALE GENOMIC DNA]</scope>
    <source>
        <strain evidence="11">ATCC 22028 / DSM 70294 / BCRC 21397 / CBS 2163 / NBRC 10782 / NRRL Y-8283 / UCD 57-17</strain>
    </source>
</reference>
<dbReference type="GO" id="GO:0000981">
    <property type="term" value="F:DNA-binding transcription factor activity, RNA polymerase II-specific"/>
    <property type="evidence" value="ECO:0007669"/>
    <property type="project" value="InterPro"/>
</dbReference>
<dbReference type="GO" id="GO:0045944">
    <property type="term" value="P:positive regulation of transcription by RNA polymerase II"/>
    <property type="evidence" value="ECO:0007669"/>
    <property type="project" value="InterPro"/>
</dbReference>
<dbReference type="CDD" id="cd14710">
    <property type="entry name" value="bZIP_HAC1-like"/>
    <property type="match status" value="1"/>
</dbReference>
<feature type="region of interest" description="Disordered" evidence="8">
    <location>
        <begin position="295"/>
        <end position="336"/>
    </location>
</feature>
<dbReference type="eggNOG" id="ENOG502S526">
    <property type="taxonomic scope" value="Eukaryota"/>
</dbReference>
<dbReference type="OrthoDB" id="674948at2759"/>
<dbReference type="Gene3D" id="1.20.5.170">
    <property type="match status" value="1"/>
</dbReference>
<evidence type="ECO:0000313" key="10">
    <source>
        <dbReference type="EMBL" id="EDO17225.1"/>
    </source>
</evidence>
<accession>A7TKK3</accession>
<evidence type="ECO:0000256" key="3">
    <source>
        <dbReference type="ARBA" id="ARBA00023015"/>
    </source>
</evidence>
<dbReference type="SUPFAM" id="SSF57959">
    <property type="entry name" value="Leucine zipper domain"/>
    <property type="match status" value="1"/>
</dbReference>
<name>A7TKK3_VANPO</name>
<keyword evidence="7" id="KW-0539">Nucleus</keyword>
<feature type="compositionally biased region" description="Low complexity" evidence="8">
    <location>
        <begin position="312"/>
        <end position="336"/>
    </location>
</feature>
<feature type="region of interest" description="Disordered" evidence="8">
    <location>
        <begin position="1"/>
        <end position="27"/>
    </location>
</feature>
<dbReference type="InParanoid" id="A7TKK3"/>
<dbReference type="AlphaFoldDB" id="A7TKK3"/>
<dbReference type="HOGENOM" id="CLU_767679_0_0_1"/>
<gene>
    <name evidence="10" type="ORF">Kpol_1035p38</name>
</gene>
<evidence type="ECO:0000256" key="6">
    <source>
        <dbReference type="ARBA" id="ARBA00023230"/>
    </source>
</evidence>
<dbReference type="InterPro" id="IPR044280">
    <property type="entry name" value="Hac1/HY5"/>
</dbReference>
<keyword evidence="5" id="KW-0804">Transcription</keyword>
<dbReference type="GeneID" id="5545430"/>
<evidence type="ECO:0000313" key="11">
    <source>
        <dbReference type="Proteomes" id="UP000000267"/>
    </source>
</evidence>
<dbReference type="GO" id="GO:0006986">
    <property type="term" value="P:response to unfolded protein"/>
    <property type="evidence" value="ECO:0007669"/>
    <property type="project" value="UniProtKB-KW"/>
</dbReference>
<dbReference type="GO" id="GO:0005634">
    <property type="term" value="C:nucleus"/>
    <property type="evidence" value="ECO:0007669"/>
    <property type="project" value="UniProtKB-SubCell"/>
</dbReference>
<keyword evidence="11" id="KW-1185">Reference proteome</keyword>